<evidence type="ECO:0000313" key="2">
    <source>
        <dbReference type="EMBL" id="RVW22735.1"/>
    </source>
</evidence>
<comment type="caution">
    <text evidence="2">The sequence shown here is derived from an EMBL/GenBank/DDBJ whole genome shotgun (WGS) entry which is preliminary data.</text>
</comment>
<organism evidence="2 3">
    <name type="scientific">Vitis vinifera</name>
    <name type="common">Grape</name>
    <dbReference type="NCBI Taxonomy" id="29760"/>
    <lineage>
        <taxon>Eukaryota</taxon>
        <taxon>Viridiplantae</taxon>
        <taxon>Streptophyta</taxon>
        <taxon>Embryophyta</taxon>
        <taxon>Tracheophyta</taxon>
        <taxon>Spermatophyta</taxon>
        <taxon>Magnoliopsida</taxon>
        <taxon>eudicotyledons</taxon>
        <taxon>Gunneridae</taxon>
        <taxon>Pentapetalae</taxon>
        <taxon>rosids</taxon>
        <taxon>Vitales</taxon>
        <taxon>Vitaceae</taxon>
        <taxon>Viteae</taxon>
        <taxon>Vitis</taxon>
    </lineage>
</organism>
<gene>
    <name evidence="2" type="ORF">CK203_099369</name>
</gene>
<sequence length="89" mass="10181">MRRGDHPPHPGQAPLVEPSEPSSEPQLPTTESQILSKMTPEVIIRRPMVTQPPIEGNLDCRARPFHSELCFDRETFRLQPDLKDSFHLL</sequence>
<feature type="region of interest" description="Disordered" evidence="1">
    <location>
        <begin position="1"/>
        <end position="35"/>
    </location>
</feature>
<evidence type="ECO:0000313" key="3">
    <source>
        <dbReference type="Proteomes" id="UP000288805"/>
    </source>
</evidence>
<accession>A0A438CHW6</accession>
<dbReference type="Proteomes" id="UP000288805">
    <property type="component" value="Unassembled WGS sequence"/>
</dbReference>
<evidence type="ECO:0000256" key="1">
    <source>
        <dbReference type="SAM" id="MobiDB-lite"/>
    </source>
</evidence>
<name>A0A438CHW6_VITVI</name>
<feature type="compositionally biased region" description="Low complexity" evidence="1">
    <location>
        <begin position="17"/>
        <end position="32"/>
    </location>
</feature>
<dbReference type="EMBL" id="QGNW01002220">
    <property type="protein sequence ID" value="RVW22735.1"/>
    <property type="molecule type" value="Genomic_DNA"/>
</dbReference>
<reference evidence="2 3" key="1">
    <citation type="journal article" date="2018" name="PLoS Genet.">
        <title>Population sequencing reveals clonal diversity and ancestral inbreeding in the grapevine cultivar Chardonnay.</title>
        <authorList>
            <person name="Roach M.J."/>
            <person name="Johnson D.L."/>
            <person name="Bohlmann J."/>
            <person name="van Vuuren H.J."/>
            <person name="Jones S.J."/>
            <person name="Pretorius I.S."/>
            <person name="Schmidt S.A."/>
            <person name="Borneman A.R."/>
        </authorList>
    </citation>
    <scope>NUCLEOTIDE SEQUENCE [LARGE SCALE GENOMIC DNA]</scope>
    <source>
        <strain evidence="3">cv. Chardonnay</strain>
        <tissue evidence="2">Leaf</tissue>
    </source>
</reference>
<dbReference type="AlphaFoldDB" id="A0A438CHW6"/>
<protein>
    <submittedName>
        <fullName evidence="2">Uncharacterized protein</fullName>
    </submittedName>
</protein>
<proteinExistence type="predicted"/>